<reference evidence="2" key="1">
    <citation type="submission" date="2015-04" db="EMBL/GenBank/DDBJ databases">
        <authorList>
            <consortium name="Pathogen Informatics"/>
        </authorList>
    </citation>
    <scope>NUCLEOTIDE SEQUENCE [LARGE SCALE GENOMIC DNA]</scope>
    <source>
        <strain evidence="2">8A</strain>
    </source>
</reference>
<feature type="transmembrane region" description="Helical" evidence="1">
    <location>
        <begin position="128"/>
        <end position="153"/>
    </location>
</feature>
<dbReference type="VEuPathDB" id="PlasmoDB:PGAL8A_00430200"/>
<evidence type="ECO:0000256" key="1">
    <source>
        <dbReference type="SAM" id="Phobius"/>
    </source>
</evidence>
<comment type="caution">
    <text evidence="2">The sequence shown here is derived from an EMBL/GenBank/DDBJ whole genome shotgun (WGS) entry which is preliminary data.</text>
</comment>
<dbReference type="OrthoDB" id="328211at2759"/>
<keyword evidence="1" id="KW-1133">Transmembrane helix</keyword>
<proteinExistence type="predicted"/>
<accession>A0A1J1GVZ1</accession>
<evidence type="ECO:0000313" key="2">
    <source>
        <dbReference type="EMBL" id="CRG96722.1"/>
    </source>
</evidence>
<name>A0A1J1GVZ1_PLAGA</name>
<dbReference type="Proteomes" id="UP000220797">
    <property type="component" value="Unassembled WGS sequence"/>
</dbReference>
<evidence type="ECO:0000313" key="3">
    <source>
        <dbReference type="Proteomes" id="UP000220797"/>
    </source>
</evidence>
<feature type="transmembrane region" description="Helical" evidence="1">
    <location>
        <begin position="80"/>
        <end position="107"/>
    </location>
</feature>
<keyword evidence="1" id="KW-0812">Transmembrane</keyword>
<dbReference type="GeneID" id="39732834"/>
<keyword evidence="1" id="KW-0472">Membrane</keyword>
<feature type="transmembrane region" description="Helical" evidence="1">
    <location>
        <begin position="285"/>
        <end position="307"/>
    </location>
</feature>
<dbReference type="AlphaFoldDB" id="A0A1J1GVZ1"/>
<sequence>MDKKKSKKPGRIGKMINEFYINWNYRRHSWRASFYYNCLTTIAAFNIIFTLIFQQFIKSFNFFINYSCEYASINFMLTDLLIFLILTSFISILAFFLSRICSIFSNFTINDFMSLGKWIKRIGCTAKWFPWVLAILFVLWFIINLFNLITLYVTPSLWCKKRLNVTGTFVVNNCRIFEGKRTACTNIVAEQRGNANITYIRKCNDLNYLKNHNYFIFIPDFRKENYKQCNFNNLKVCIAYKDLRNDRFASEKAKAMKMEGCLENIPTNIEEFYDKDIQTSDLYKYAQIFTIGSNVTFFLLMFFFYFIKCTTQFDGLFYQSADNSEIFILQILRPLTPWS</sequence>
<gene>
    <name evidence="2" type="ORF">PGAL8A_00430200</name>
</gene>
<feature type="transmembrane region" description="Helical" evidence="1">
    <location>
        <begin position="34"/>
        <end position="57"/>
    </location>
</feature>
<dbReference type="EMBL" id="CVMV01000070">
    <property type="protein sequence ID" value="CRG96722.1"/>
    <property type="molecule type" value="Genomic_DNA"/>
</dbReference>
<organism evidence="2 3">
    <name type="scientific">Plasmodium gallinaceum</name>
    <dbReference type="NCBI Taxonomy" id="5849"/>
    <lineage>
        <taxon>Eukaryota</taxon>
        <taxon>Sar</taxon>
        <taxon>Alveolata</taxon>
        <taxon>Apicomplexa</taxon>
        <taxon>Aconoidasida</taxon>
        <taxon>Haemosporida</taxon>
        <taxon>Plasmodiidae</taxon>
        <taxon>Plasmodium</taxon>
        <taxon>Plasmodium (Haemamoeba)</taxon>
    </lineage>
</organism>
<dbReference type="OMA" id="ERRRNTW"/>
<keyword evidence="3" id="KW-1185">Reference proteome</keyword>
<protein>
    <submittedName>
        <fullName evidence="2">Uncharacterized protein</fullName>
    </submittedName>
</protein>
<dbReference type="RefSeq" id="XP_028529526.1">
    <property type="nucleotide sequence ID" value="XM_028673033.1"/>
</dbReference>